<name>A0ABU6SDL0_9FABA</name>
<keyword evidence="3" id="KW-1185">Reference proteome</keyword>
<evidence type="ECO:0000256" key="1">
    <source>
        <dbReference type="SAM" id="MobiDB-lite"/>
    </source>
</evidence>
<reference evidence="2 3" key="1">
    <citation type="journal article" date="2023" name="Plants (Basel)">
        <title>Bridging the Gap: Combining Genomics and Transcriptomics Approaches to Understand Stylosanthes scabra, an Orphan Legume from the Brazilian Caatinga.</title>
        <authorList>
            <person name="Ferreira-Neto J.R.C."/>
            <person name="da Silva M.D."/>
            <person name="Binneck E."/>
            <person name="de Melo N.F."/>
            <person name="da Silva R.H."/>
            <person name="de Melo A.L.T.M."/>
            <person name="Pandolfi V."/>
            <person name="Bustamante F.O."/>
            <person name="Brasileiro-Vidal A.C."/>
            <person name="Benko-Iseppon A.M."/>
        </authorList>
    </citation>
    <scope>NUCLEOTIDE SEQUENCE [LARGE SCALE GENOMIC DNA]</scope>
    <source>
        <tissue evidence="2">Leaves</tissue>
    </source>
</reference>
<dbReference type="Proteomes" id="UP001341840">
    <property type="component" value="Unassembled WGS sequence"/>
</dbReference>
<sequence>MRDGWMIEVHEAYPLPATGSFYPVSSLQVPPPNKTLRRWRAQHIVGRPPIDEGQFTRDLNRPLRRLITLKIRPFSLPIFKGKNNNYKAPFSPENSNREKRNKEEG</sequence>
<dbReference type="EMBL" id="JASCZI010060603">
    <property type="protein sequence ID" value="MED6134477.1"/>
    <property type="molecule type" value="Genomic_DNA"/>
</dbReference>
<evidence type="ECO:0000313" key="2">
    <source>
        <dbReference type="EMBL" id="MED6134477.1"/>
    </source>
</evidence>
<gene>
    <name evidence="2" type="ORF">PIB30_037444</name>
</gene>
<accession>A0ABU6SDL0</accession>
<comment type="caution">
    <text evidence="2">The sequence shown here is derived from an EMBL/GenBank/DDBJ whole genome shotgun (WGS) entry which is preliminary data.</text>
</comment>
<feature type="region of interest" description="Disordered" evidence="1">
    <location>
        <begin position="82"/>
        <end position="105"/>
    </location>
</feature>
<protein>
    <submittedName>
        <fullName evidence="2">Uncharacterized protein</fullName>
    </submittedName>
</protein>
<feature type="compositionally biased region" description="Basic and acidic residues" evidence="1">
    <location>
        <begin position="95"/>
        <end position="105"/>
    </location>
</feature>
<evidence type="ECO:0000313" key="3">
    <source>
        <dbReference type="Proteomes" id="UP001341840"/>
    </source>
</evidence>
<organism evidence="2 3">
    <name type="scientific">Stylosanthes scabra</name>
    <dbReference type="NCBI Taxonomy" id="79078"/>
    <lineage>
        <taxon>Eukaryota</taxon>
        <taxon>Viridiplantae</taxon>
        <taxon>Streptophyta</taxon>
        <taxon>Embryophyta</taxon>
        <taxon>Tracheophyta</taxon>
        <taxon>Spermatophyta</taxon>
        <taxon>Magnoliopsida</taxon>
        <taxon>eudicotyledons</taxon>
        <taxon>Gunneridae</taxon>
        <taxon>Pentapetalae</taxon>
        <taxon>rosids</taxon>
        <taxon>fabids</taxon>
        <taxon>Fabales</taxon>
        <taxon>Fabaceae</taxon>
        <taxon>Papilionoideae</taxon>
        <taxon>50 kb inversion clade</taxon>
        <taxon>dalbergioids sensu lato</taxon>
        <taxon>Dalbergieae</taxon>
        <taxon>Pterocarpus clade</taxon>
        <taxon>Stylosanthes</taxon>
    </lineage>
</organism>
<proteinExistence type="predicted"/>